<keyword evidence="1" id="KW-1133">Transmembrane helix</keyword>
<sequence>MTKLRAALQGAVEKGLVDAAKVADLERHLSKSLALPAGSVADSMLSSPPDTEAPRFLRGFHDVLISIGILILFAGLWGLGNIFVITPAIILLSEILVARQRLALPAVVLTISAAAVTWIAGLVILGDYVDADTSLGLAAYVAPFPAVLGLYALRYRVPLAVALFIASCLALATMLVFALLERVFGVQHFITSYPFLLVCILLLSAGGLFAIAMRFDLADRHRISRSADIAFWLHLMTAPALLYAVLSFVIYLQTGALRVTPESWQGDLALPIVFVVSCLMLVGILIDRRAFATSGLVALVVAVIGILKEQQLTGDLIVFMALAVVGIVVLLVGVGWRYLRQRVLELFPPAMAEKLPPVA</sequence>
<evidence type="ECO:0000313" key="2">
    <source>
        <dbReference type="EMBL" id="MBB4141663.1"/>
    </source>
</evidence>
<feature type="transmembrane region" description="Helical" evidence="1">
    <location>
        <begin position="102"/>
        <end position="125"/>
    </location>
</feature>
<feature type="transmembrane region" description="Helical" evidence="1">
    <location>
        <begin position="319"/>
        <end position="339"/>
    </location>
</feature>
<organism evidence="2 3">
    <name type="scientific">Rhizobium rhizoryzae</name>
    <dbReference type="NCBI Taxonomy" id="451876"/>
    <lineage>
        <taxon>Bacteria</taxon>
        <taxon>Pseudomonadati</taxon>
        <taxon>Pseudomonadota</taxon>
        <taxon>Alphaproteobacteria</taxon>
        <taxon>Hyphomicrobiales</taxon>
        <taxon>Rhizobiaceae</taxon>
        <taxon>Rhizobium/Agrobacterium group</taxon>
        <taxon>Rhizobium</taxon>
    </lineage>
</organism>
<comment type="caution">
    <text evidence="2">The sequence shown here is derived from an EMBL/GenBank/DDBJ whole genome shotgun (WGS) entry which is preliminary data.</text>
</comment>
<accession>A0A7W6LC88</accession>
<feature type="transmembrane region" description="Helical" evidence="1">
    <location>
        <begin position="137"/>
        <end position="153"/>
    </location>
</feature>
<feature type="transmembrane region" description="Helical" evidence="1">
    <location>
        <begin position="264"/>
        <end position="283"/>
    </location>
</feature>
<evidence type="ECO:0000256" key="1">
    <source>
        <dbReference type="SAM" id="Phobius"/>
    </source>
</evidence>
<name>A0A7W6LC88_9HYPH</name>
<feature type="transmembrane region" description="Helical" evidence="1">
    <location>
        <begin position="192"/>
        <end position="217"/>
    </location>
</feature>
<keyword evidence="1" id="KW-0472">Membrane</keyword>
<feature type="transmembrane region" description="Helical" evidence="1">
    <location>
        <begin position="160"/>
        <end position="180"/>
    </location>
</feature>
<feature type="transmembrane region" description="Helical" evidence="1">
    <location>
        <begin position="229"/>
        <end position="252"/>
    </location>
</feature>
<dbReference type="RefSeq" id="WP_165135241.1">
    <property type="nucleotide sequence ID" value="NZ_CP049250.1"/>
</dbReference>
<dbReference type="EMBL" id="JACIEC010000001">
    <property type="protein sequence ID" value="MBB4141663.1"/>
    <property type="molecule type" value="Genomic_DNA"/>
</dbReference>
<keyword evidence="3" id="KW-1185">Reference proteome</keyword>
<dbReference type="Proteomes" id="UP000519897">
    <property type="component" value="Unassembled WGS sequence"/>
</dbReference>
<evidence type="ECO:0000313" key="3">
    <source>
        <dbReference type="Proteomes" id="UP000519897"/>
    </source>
</evidence>
<reference evidence="2 3" key="1">
    <citation type="submission" date="2020-08" db="EMBL/GenBank/DDBJ databases">
        <title>Genomic Encyclopedia of Type Strains, Phase IV (KMG-IV): sequencing the most valuable type-strain genomes for metagenomic binning, comparative biology and taxonomic classification.</title>
        <authorList>
            <person name="Goeker M."/>
        </authorList>
    </citation>
    <scope>NUCLEOTIDE SEQUENCE [LARGE SCALE GENOMIC DNA]</scope>
    <source>
        <strain evidence="2 3">DSM 29514</strain>
    </source>
</reference>
<feature type="transmembrane region" description="Helical" evidence="1">
    <location>
        <begin position="63"/>
        <end position="90"/>
    </location>
</feature>
<feature type="transmembrane region" description="Helical" evidence="1">
    <location>
        <begin position="290"/>
        <end position="307"/>
    </location>
</feature>
<proteinExistence type="predicted"/>
<gene>
    <name evidence="2" type="ORF">GGQ72_000162</name>
</gene>
<keyword evidence="1" id="KW-0812">Transmembrane</keyword>
<dbReference type="AlphaFoldDB" id="A0A7W6LC88"/>
<protein>
    <recommendedName>
        <fullName evidence="4">DUF2157 domain-containing protein</fullName>
    </recommendedName>
</protein>
<evidence type="ECO:0008006" key="4">
    <source>
        <dbReference type="Google" id="ProtNLM"/>
    </source>
</evidence>